<evidence type="ECO:0000313" key="2">
    <source>
        <dbReference type="EMBL" id="PIR03972.1"/>
    </source>
</evidence>
<accession>A0A2H0N502</accession>
<gene>
    <name evidence="2" type="ORF">COV59_02195</name>
</gene>
<organism evidence="2 3">
    <name type="scientific">Candidatus Magasanikbacteria bacterium CG11_big_fil_rev_8_21_14_0_20_39_34</name>
    <dbReference type="NCBI Taxonomy" id="1974653"/>
    <lineage>
        <taxon>Bacteria</taxon>
        <taxon>Candidatus Magasanikiibacteriota</taxon>
    </lineage>
</organism>
<keyword evidence="1" id="KW-1133">Transmembrane helix</keyword>
<evidence type="ECO:0000313" key="3">
    <source>
        <dbReference type="Proteomes" id="UP000229600"/>
    </source>
</evidence>
<proteinExistence type="predicted"/>
<feature type="transmembrane region" description="Helical" evidence="1">
    <location>
        <begin position="5"/>
        <end position="24"/>
    </location>
</feature>
<dbReference type="AlphaFoldDB" id="A0A2H0N502"/>
<evidence type="ECO:0000256" key="1">
    <source>
        <dbReference type="SAM" id="Phobius"/>
    </source>
</evidence>
<comment type="caution">
    <text evidence="2">The sequence shown here is derived from an EMBL/GenBank/DDBJ whole genome shotgun (WGS) entry which is preliminary data.</text>
</comment>
<dbReference type="Proteomes" id="UP000229600">
    <property type="component" value="Unassembled WGS sequence"/>
</dbReference>
<protein>
    <submittedName>
        <fullName evidence="2">Uncharacterized protein</fullName>
    </submittedName>
</protein>
<keyword evidence="1" id="KW-0812">Transmembrane</keyword>
<reference evidence="2 3" key="1">
    <citation type="submission" date="2017-09" db="EMBL/GenBank/DDBJ databases">
        <title>Depth-based differentiation of microbial function through sediment-hosted aquifers and enrichment of novel symbionts in the deep terrestrial subsurface.</title>
        <authorList>
            <person name="Probst A.J."/>
            <person name="Ladd B."/>
            <person name="Jarett J.K."/>
            <person name="Geller-Mcgrath D.E."/>
            <person name="Sieber C.M."/>
            <person name="Emerson J.B."/>
            <person name="Anantharaman K."/>
            <person name="Thomas B.C."/>
            <person name="Malmstrom R."/>
            <person name="Stieglmeier M."/>
            <person name="Klingl A."/>
            <person name="Woyke T."/>
            <person name="Ryan C.M."/>
            <person name="Banfield J.F."/>
        </authorList>
    </citation>
    <scope>NUCLEOTIDE SEQUENCE [LARGE SCALE GENOMIC DNA]</scope>
    <source>
        <strain evidence="2">CG11_big_fil_rev_8_21_14_0_20_39_34</strain>
    </source>
</reference>
<dbReference type="EMBL" id="PCWN01000007">
    <property type="protein sequence ID" value="PIR03972.1"/>
    <property type="molecule type" value="Genomic_DNA"/>
</dbReference>
<name>A0A2H0N502_9BACT</name>
<sequence length="289" mass="33037">MKKIIIWVIVVIIVVAIGEGFWWWQNNNKSITDTSHTTENAEELVLKNVNEQENKIFDNKKLVPSQQNDNKIISYQTGKYTIFYELNNNPFAQKKVTVYLDDGNEKTELFQETAWSIGGSNPEFQEIKSNNIVLLTFTNGDMGWFQKNYHYVNVTNKEVISVEDIDVDAGLIKISNQKQDWEISTFIKNECKYFEDGKVKIRDGENSYLTDLTLNGKRVNVLTQERVLKCIDSDGLGTGLNPDVDLKYSGISKDLSKIFFSLTSTDGVEFAFDINNQTILESVPQDLVE</sequence>
<keyword evidence="1" id="KW-0472">Membrane</keyword>